<dbReference type="InterPro" id="IPR054723">
    <property type="entry name" value="Ams1-like_N"/>
</dbReference>
<dbReference type="OrthoDB" id="10261055at2759"/>
<evidence type="ECO:0000313" key="11">
    <source>
        <dbReference type="Proteomes" id="UP000590412"/>
    </source>
</evidence>
<evidence type="ECO:0000256" key="2">
    <source>
        <dbReference type="ARBA" id="ARBA00009792"/>
    </source>
</evidence>
<accession>A0A8X7T9L0</accession>
<evidence type="ECO:0000256" key="8">
    <source>
        <dbReference type="ARBA" id="ARBA00071615"/>
    </source>
</evidence>
<comment type="caution">
    <text evidence="10">The sequence shown here is derived from an EMBL/GenBank/DDBJ whole genome shotgun (WGS) entry which is preliminary data.</text>
</comment>
<dbReference type="GO" id="GO:0000328">
    <property type="term" value="C:fungal-type vacuole lumen"/>
    <property type="evidence" value="ECO:0007669"/>
    <property type="project" value="EnsemblFungi"/>
</dbReference>
<dbReference type="Proteomes" id="UP000590412">
    <property type="component" value="Unassembled WGS sequence"/>
</dbReference>
<evidence type="ECO:0000259" key="9">
    <source>
        <dbReference type="SMART" id="SM00872"/>
    </source>
</evidence>
<dbReference type="SUPFAM" id="SSF88713">
    <property type="entry name" value="Glycoside hydrolase/deacetylase"/>
    <property type="match status" value="1"/>
</dbReference>
<dbReference type="Pfam" id="PF09261">
    <property type="entry name" value="Alpha-mann_mid"/>
    <property type="match status" value="1"/>
</dbReference>
<keyword evidence="4" id="KW-0479">Metal-binding</keyword>
<dbReference type="EMBL" id="JABWAB010000006">
    <property type="protein sequence ID" value="KAF6048659.1"/>
    <property type="molecule type" value="Genomic_DNA"/>
</dbReference>
<dbReference type="AlphaFoldDB" id="A0A8X7T9L0"/>
<dbReference type="EC" id="3.2.1.24" evidence="3"/>
<dbReference type="Pfam" id="PF07748">
    <property type="entry name" value="Glyco_hydro_38C"/>
    <property type="match status" value="1"/>
</dbReference>
<comment type="similarity">
    <text evidence="2">Belongs to the glycosyl hydrolase 38 family.</text>
</comment>
<sequence>MGYENFNHQPNFKPIDHLYEARLRQFTDTGGQYPSLNLPKFYDIHRTEIGNLQTWKVPDDKEGRTQRPLFRDIKFDEVSWEHIGLGYNFGPSWKTFWVKFHLDIPQDWLKYEGLEIEWDSSSEALIYDANGLPLQAFTGGDRNLFEIPDKFRKTGRQLFYIEVACNGMFGNGADGEPNPNRYFRLNKAHLVVPNLEARRLFWDFWILGDAAREFPGGWQKYQAADVCTKIMNAFDPENVDSIKECRKLATKLLGDKINSEAVFNDYPNKNNKRIDVFGVGNCHIDTAWEWPFAETKRKIVRSWTTQLKIADKYPEYVFVASQMQQFKWLKQSYPEIIDDIKEKFKRNQFIPLGGSWVENDTNLPNGESLLRQFILGQRFSQAEFGFRSNIFWLPDTFGYSSQIPQICQLSGIDRFLTQKLSWNNINTFPLTTFNWKGINGSQVLVHMPPDNTYTAAANFGDVSRSQHQHKNLRDVPTGLLLYGFGDGGGGPTPEMIEKLRRCRGLSNEVGLLPSVALDVSIEDFYDHLLEKSNNGSTLPTWTGEIYLEFHRGTYTVQAKIKRLMRQGEIKLHDLELVAGLVSLKNKDYTYPSKEINDLWEDLCLCQFHDVLPGSCIGMVYYEEVFPMLTSLLEKADKLIFKAFEASGKPKRNAVVNTLPWDRHNEIVELSEDESPDLYKTFKKDGHITANGKLQLSIDYISGETKVNKKVKYPASVESNDEGYILSNGLLVAKISSNGVITSLYDTVAEREIIDNTATKQTMQGNKVVGGNQYVLFDDEPLNFPAWDTELYSLEKFKLLDNAKSKILSNDAIESSIVVTHEISPNSSIETVISLPGINDENSINNYVKFSSTVQWHETYKFLKVQFPTTINTSLDASYETQFGITKRPTHYNTTWDVAKFEVCHHKFMDLSEYNYGVSILNNNKYGGSIHGNLIRLSLLRSAKAPDNKADMGEHKFEYAIYPHRGPLGVNTVKAGYNFNYKLIAKAMDTSYLHAVKLNTDADSSSSLILSHIKRGEDDVDVSQYSQLSKNEKSIVVRIYESLGGVGKGELVIDEKYFKVDKVLKTNGLENQVFEELEVKKGVVGINLKGFEIGTFKILLK</sequence>
<dbReference type="GO" id="GO:0004559">
    <property type="term" value="F:alpha-mannosidase activity"/>
    <property type="evidence" value="ECO:0007669"/>
    <property type="project" value="UniProtKB-EC"/>
</dbReference>
<dbReference type="InterPro" id="IPR037094">
    <property type="entry name" value="Glyco_hydro_38_cen_sf"/>
</dbReference>
<dbReference type="InterPro" id="IPR011682">
    <property type="entry name" value="Glyco_hydro_38_C"/>
</dbReference>
<feature type="domain" description="Glycoside hydrolase family 38 central" evidence="9">
    <location>
        <begin position="548"/>
        <end position="627"/>
    </location>
</feature>
<dbReference type="GO" id="GO:0030246">
    <property type="term" value="F:carbohydrate binding"/>
    <property type="evidence" value="ECO:0007669"/>
    <property type="project" value="InterPro"/>
</dbReference>
<dbReference type="SMART" id="SM00872">
    <property type="entry name" value="Alpha-mann_mid"/>
    <property type="match status" value="1"/>
</dbReference>
<evidence type="ECO:0000256" key="5">
    <source>
        <dbReference type="ARBA" id="ARBA00022801"/>
    </source>
</evidence>
<dbReference type="PANTHER" id="PTHR46017:SF1">
    <property type="entry name" value="ALPHA-MANNOSIDASE 2C1"/>
    <property type="match status" value="1"/>
</dbReference>
<dbReference type="InterPro" id="IPR000602">
    <property type="entry name" value="Glyco_hydro_38_N"/>
</dbReference>
<dbReference type="Pfam" id="PF01074">
    <property type="entry name" value="Glyco_hydro_38N"/>
    <property type="match status" value="1"/>
</dbReference>
<dbReference type="Gene3D" id="3.20.110.10">
    <property type="entry name" value="Glycoside hydrolase 38, N terminal domain"/>
    <property type="match status" value="1"/>
</dbReference>
<dbReference type="SUPFAM" id="SSF88688">
    <property type="entry name" value="Families 57/38 glycoside transferase middle domain"/>
    <property type="match status" value="1"/>
</dbReference>
<reference evidence="10" key="1">
    <citation type="submission" date="2020-03" db="EMBL/GenBank/DDBJ databases">
        <title>FDA dAtabase for Regulatory Grade micrObial Sequences (FDA-ARGOS): Supporting development and validation of Infectious Disease Dx tests.</title>
        <authorList>
            <person name="Campos J."/>
            <person name="Goldberg B."/>
            <person name="Tallon L."/>
            <person name="Sadzewicz L."/>
            <person name="Vavikolanu K."/>
            <person name="Mehta A."/>
            <person name="Aluvathingal J."/>
            <person name="Nadendla S."/>
            <person name="Nandy P."/>
            <person name="Geyer C."/>
            <person name="Yan Y."/>
            <person name="Sichtig H."/>
        </authorList>
    </citation>
    <scope>NUCLEOTIDE SEQUENCE [LARGE SCALE GENOMIC DNA]</scope>
    <source>
        <strain evidence="10">FDAARGOS_652</strain>
    </source>
</reference>
<dbReference type="GO" id="GO:0006995">
    <property type="term" value="P:cellular response to nitrogen starvation"/>
    <property type="evidence" value="ECO:0007669"/>
    <property type="project" value="EnsemblFungi"/>
</dbReference>
<keyword evidence="5 10" id="KW-0378">Hydrolase</keyword>
<evidence type="ECO:0000256" key="4">
    <source>
        <dbReference type="ARBA" id="ARBA00022723"/>
    </source>
</evidence>
<dbReference type="FunFam" id="2.70.98.30:FF:000001">
    <property type="entry name" value="alpha-mannosidase 2C1 isoform X2"/>
    <property type="match status" value="1"/>
</dbReference>
<dbReference type="FunFam" id="1.20.1270.50:FF:000004">
    <property type="entry name" value="alpha-mannosidase 2C1 isoform X1"/>
    <property type="match status" value="1"/>
</dbReference>
<keyword evidence="6" id="KW-0326">Glycosidase</keyword>
<dbReference type="InterPro" id="IPR028995">
    <property type="entry name" value="Glyco_hydro_57/38_cen_sf"/>
</dbReference>
<organism evidence="10 11">
    <name type="scientific">Candida parapsilosis</name>
    <name type="common">Yeast</name>
    <dbReference type="NCBI Taxonomy" id="5480"/>
    <lineage>
        <taxon>Eukaryota</taxon>
        <taxon>Fungi</taxon>
        <taxon>Dikarya</taxon>
        <taxon>Ascomycota</taxon>
        <taxon>Saccharomycotina</taxon>
        <taxon>Pichiomycetes</taxon>
        <taxon>Debaryomycetaceae</taxon>
        <taxon>Candida/Lodderomyces clade</taxon>
        <taxon>Candida</taxon>
    </lineage>
</organism>
<dbReference type="Gene3D" id="1.20.1270.50">
    <property type="entry name" value="Glycoside hydrolase family 38, central domain"/>
    <property type="match status" value="1"/>
</dbReference>
<dbReference type="SUPFAM" id="SSF74650">
    <property type="entry name" value="Galactose mutarotase-like"/>
    <property type="match status" value="1"/>
</dbReference>
<dbReference type="GO" id="GO:0046872">
    <property type="term" value="F:metal ion binding"/>
    <property type="evidence" value="ECO:0007669"/>
    <property type="project" value="UniProtKB-KW"/>
</dbReference>
<dbReference type="Gene3D" id="2.70.98.30">
    <property type="entry name" value="Golgi alpha-mannosidase II, domain 4"/>
    <property type="match status" value="1"/>
</dbReference>
<evidence type="ECO:0000256" key="1">
    <source>
        <dbReference type="ARBA" id="ARBA00000365"/>
    </source>
</evidence>
<evidence type="ECO:0000256" key="7">
    <source>
        <dbReference type="ARBA" id="ARBA00054985"/>
    </source>
</evidence>
<dbReference type="Pfam" id="PF17677">
    <property type="entry name" value="Glyco_hydro38C2"/>
    <property type="match status" value="1"/>
</dbReference>
<gene>
    <name evidence="10" type="ORF">FOB60_004043</name>
</gene>
<comment type="function">
    <text evidence="7">Degrades free oligosaccharides in the vacuole.</text>
</comment>
<dbReference type="GO" id="GO:0034270">
    <property type="term" value="C:Cvt complex"/>
    <property type="evidence" value="ECO:0007669"/>
    <property type="project" value="EnsemblFungi"/>
</dbReference>
<protein>
    <recommendedName>
        <fullName evidence="8">Alpha-mannosidase</fullName>
        <ecNumber evidence="3">3.2.1.24</ecNumber>
    </recommendedName>
</protein>
<evidence type="ECO:0000256" key="6">
    <source>
        <dbReference type="ARBA" id="ARBA00023295"/>
    </source>
</evidence>
<dbReference type="GO" id="GO:0019309">
    <property type="term" value="P:mannose catabolic process"/>
    <property type="evidence" value="ECO:0007669"/>
    <property type="project" value="EnsemblFungi"/>
</dbReference>
<comment type="catalytic activity">
    <reaction evidence="1">
        <text>Hydrolysis of terminal, non-reducing alpha-D-mannose residues in alpha-D-mannosides.</text>
        <dbReference type="EC" id="3.2.1.24"/>
    </reaction>
</comment>
<dbReference type="InterPro" id="IPR011330">
    <property type="entry name" value="Glyco_hydro/deAcase_b/a-brl"/>
</dbReference>
<dbReference type="InterPro" id="IPR015341">
    <property type="entry name" value="Glyco_hydro_38_cen"/>
</dbReference>
<dbReference type="GO" id="GO:0000329">
    <property type="term" value="C:fungal-type vacuole membrane"/>
    <property type="evidence" value="ECO:0007669"/>
    <property type="project" value="EnsemblFungi"/>
</dbReference>
<dbReference type="Pfam" id="PF22907">
    <property type="entry name" value="Ams1-like_1st"/>
    <property type="match status" value="1"/>
</dbReference>
<proteinExistence type="inferred from homology"/>
<dbReference type="GO" id="GO:0009313">
    <property type="term" value="P:oligosaccharide catabolic process"/>
    <property type="evidence" value="ECO:0007669"/>
    <property type="project" value="EnsemblFungi"/>
</dbReference>
<dbReference type="PANTHER" id="PTHR46017">
    <property type="entry name" value="ALPHA-MANNOSIDASE 2C1"/>
    <property type="match status" value="1"/>
</dbReference>
<dbReference type="InterPro" id="IPR041147">
    <property type="entry name" value="GH38_C"/>
</dbReference>
<evidence type="ECO:0000313" key="10">
    <source>
        <dbReference type="EMBL" id="KAF6048659.1"/>
    </source>
</evidence>
<dbReference type="InterPro" id="IPR011013">
    <property type="entry name" value="Gal_mutarotase_sf_dom"/>
</dbReference>
<dbReference type="InterPro" id="IPR027291">
    <property type="entry name" value="Glyco_hydro_38_N_sf"/>
</dbReference>
<dbReference type="GO" id="GO:0042149">
    <property type="term" value="P:cellular response to glucose starvation"/>
    <property type="evidence" value="ECO:0007669"/>
    <property type="project" value="EnsemblFungi"/>
</dbReference>
<evidence type="ECO:0000256" key="3">
    <source>
        <dbReference type="ARBA" id="ARBA00012752"/>
    </source>
</evidence>
<name>A0A8X7T9L0_CANPA</name>
<dbReference type="FunFam" id="3.20.110.10:FF:000002">
    <property type="entry name" value="alpha-mannosidase 2C1 isoform X1"/>
    <property type="match status" value="1"/>
</dbReference>